<name>A0A1Z5K0C0_FISSO</name>
<dbReference type="EMBL" id="BDSP01000137">
    <property type="protein sequence ID" value="GAX19734.1"/>
    <property type="molecule type" value="Genomic_DNA"/>
</dbReference>
<keyword evidence="4" id="KW-1185">Reference proteome</keyword>
<evidence type="ECO:0000256" key="1">
    <source>
        <dbReference type="SAM" id="MobiDB-lite"/>
    </source>
</evidence>
<evidence type="ECO:0000256" key="2">
    <source>
        <dbReference type="SAM" id="Phobius"/>
    </source>
</evidence>
<keyword evidence="2" id="KW-0472">Membrane</keyword>
<dbReference type="Gene3D" id="3.40.50.300">
    <property type="entry name" value="P-loop containing nucleotide triphosphate hydrolases"/>
    <property type="match status" value="1"/>
</dbReference>
<feature type="transmembrane region" description="Helical" evidence="2">
    <location>
        <begin position="76"/>
        <end position="97"/>
    </location>
</feature>
<evidence type="ECO:0000313" key="4">
    <source>
        <dbReference type="Proteomes" id="UP000198406"/>
    </source>
</evidence>
<keyword evidence="2" id="KW-1133">Transmembrane helix</keyword>
<comment type="caution">
    <text evidence="3">The sequence shown here is derived from an EMBL/GenBank/DDBJ whole genome shotgun (WGS) entry which is preliminary data.</text>
</comment>
<proteinExistence type="predicted"/>
<organism evidence="3 4">
    <name type="scientific">Fistulifera solaris</name>
    <name type="common">Oleaginous diatom</name>
    <dbReference type="NCBI Taxonomy" id="1519565"/>
    <lineage>
        <taxon>Eukaryota</taxon>
        <taxon>Sar</taxon>
        <taxon>Stramenopiles</taxon>
        <taxon>Ochrophyta</taxon>
        <taxon>Bacillariophyta</taxon>
        <taxon>Bacillariophyceae</taxon>
        <taxon>Bacillariophycidae</taxon>
        <taxon>Naviculales</taxon>
        <taxon>Naviculaceae</taxon>
        <taxon>Fistulifera</taxon>
    </lineage>
</organism>
<dbReference type="OrthoDB" id="47283at2759"/>
<feature type="region of interest" description="Disordered" evidence="1">
    <location>
        <begin position="1"/>
        <end position="68"/>
    </location>
</feature>
<reference evidence="3 4" key="1">
    <citation type="journal article" date="2015" name="Plant Cell">
        <title>Oil accumulation by the oleaginous diatom Fistulifera solaris as revealed by the genome and transcriptome.</title>
        <authorList>
            <person name="Tanaka T."/>
            <person name="Maeda Y."/>
            <person name="Veluchamy A."/>
            <person name="Tanaka M."/>
            <person name="Abida H."/>
            <person name="Marechal E."/>
            <person name="Bowler C."/>
            <person name="Muto M."/>
            <person name="Sunaga Y."/>
            <person name="Tanaka M."/>
            <person name="Yoshino T."/>
            <person name="Taniguchi T."/>
            <person name="Fukuda Y."/>
            <person name="Nemoto M."/>
            <person name="Matsumoto M."/>
            <person name="Wong P.S."/>
            <person name="Aburatani S."/>
            <person name="Fujibuchi W."/>
        </authorList>
    </citation>
    <scope>NUCLEOTIDE SEQUENCE [LARGE SCALE GENOMIC DNA]</scope>
    <source>
        <strain evidence="3 4">JPCC DA0580</strain>
    </source>
</reference>
<dbReference type="Proteomes" id="UP000198406">
    <property type="component" value="Unassembled WGS sequence"/>
</dbReference>
<sequence>MTTSKIAKSIEEKDLEMTDQLPHSKRLRDPPAPLRSERFADFSESDEDSEKIDDNDADDDNSEESSIDGLAPLSPVSWALLMLPFLLLAIGLGIAYAGRRFDPGQLLGNSNEVDTVSDINKASPLVYDLHQPQDTLFRGISNRQYNVSATAAEQIQAYRQQDALIIHIEVEYHAGHAICSVLGNHTPGPDCWQLKDRPDPSYPYYYPWLHRDTAANAAVVRSQFDLVSWKFNHPPGQVTLSDTNWEHSSVLSIYVARDPMTRMLAYDKKGAELWPAVFGARINPDQAHSQWWAFARSPYTDNFALRALTSSECCRGSHTPKRFVEQAKALLERFSIILDMECLEDGLEAVADLLGLQIALPQKKNQASARDRIPEAEVYDFLVAKNSLDIELYEFAKTRSLVQCDSGRKR</sequence>
<feature type="compositionally biased region" description="Acidic residues" evidence="1">
    <location>
        <begin position="43"/>
        <end position="66"/>
    </location>
</feature>
<evidence type="ECO:0000313" key="3">
    <source>
        <dbReference type="EMBL" id="GAX19734.1"/>
    </source>
</evidence>
<accession>A0A1Z5K0C0</accession>
<gene>
    <name evidence="3" type="ORF">FisN_19Hh322</name>
</gene>
<dbReference type="AlphaFoldDB" id="A0A1Z5K0C0"/>
<dbReference type="InterPro" id="IPR027417">
    <property type="entry name" value="P-loop_NTPase"/>
</dbReference>
<keyword evidence="2" id="KW-0812">Transmembrane</keyword>
<dbReference type="InParanoid" id="A0A1Z5K0C0"/>
<protein>
    <submittedName>
        <fullName evidence="3">Uncharacterized protein</fullName>
    </submittedName>
</protein>